<dbReference type="Gene3D" id="3.30.900.20">
    <property type="match status" value="1"/>
</dbReference>
<dbReference type="GeneID" id="103387552"/>
<dbReference type="InParanoid" id="A0A3P8VMW7"/>
<dbReference type="STRING" id="244447.ENSCSEP00000016648"/>
<dbReference type="AlphaFoldDB" id="A0A3P8VMW7"/>
<dbReference type="Pfam" id="PF06581">
    <property type="entry name" value="p31comet"/>
    <property type="match status" value="1"/>
</dbReference>
<sequence length="415" mass="46608">MSSVLKVRDRATFPMMHCIKQPAGTFKVMAELSDAFSPISQIEDMETTFTNNGVDNGLQTKSLLTSKGNESSVQEPMVTSEVSTVHRVPDAVTSHRTSQEIEERFSPTAVNPCLTVNSITEINAVSTECKSNLKYGCDNNTEDKENITTVLTAIAAETSCPDVNTTPSKHHSNTEDNDAEVVRRAQEQGCVNVIFPGIVTQEGCCRFVSEILKCILYQRQQLPMTYDQLVYSQKKQHTQMQDKDSVRRGPEQTNAGWRKCQQTLQDMEEVLQQLELLFCLSRVPRVLLLMGGSLVLPKELYEINMEGLVLSGGDQSLRVSSCLRQLFRTLFVADLLSDSRSVRLMSTTILVLAHRDCGVGWFRPKLQFKVPTRVQNQMIALSSDPSSFREVRAEESDWQDYVWFQAPVTIKGFSN</sequence>
<dbReference type="RefSeq" id="XP_008320468.1">
    <property type="nucleotide sequence ID" value="XM_008322246.3"/>
</dbReference>
<dbReference type="CTD" id="9587"/>
<evidence type="ECO:0000313" key="2">
    <source>
        <dbReference type="Proteomes" id="UP000265120"/>
    </source>
</evidence>
<organism evidence="1 2">
    <name type="scientific">Cynoglossus semilaevis</name>
    <name type="common">Tongue sole</name>
    <dbReference type="NCBI Taxonomy" id="244447"/>
    <lineage>
        <taxon>Eukaryota</taxon>
        <taxon>Metazoa</taxon>
        <taxon>Chordata</taxon>
        <taxon>Craniata</taxon>
        <taxon>Vertebrata</taxon>
        <taxon>Euteleostomi</taxon>
        <taxon>Actinopterygii</taxon>
        <taxon>Neopterygii</taxon>
        <taxon>Teleostei</taxon>
        <taxon>Neoteleostei</taxon>
        <taxon>Acanthomorphata</taxon>
        <taxon>Carangaria</taxon>
        <taxon>Pleuronectiformes</taxon>
        <taxon>Pleuronectoidei</taxon>
        <taxon>Cynoglossidae</taxon>
        <taxon>Cynoglossinae</taxon>
        <taxon>Cynoglossus</taxon>
    </lineage>
</organism>
<dbReference type="InterPro" id="IPR009511">
    <property type="entry name" value="MAD1/Cdc20-bound-Mad2-bd"/>
</dbReference>
<protein>
    <submittedName>
        <fullName evidence="1">MAD2L1 binding protein</fullName>
    </submittedName>
</protein>
<accession>A0A3P8VMW7</accession>
<name>A0A3P8VMW7_CYNSE</name>
<reference evidence="1" key="3">
    <citation type="submission" date="2025-09" db="UniProtKB">
        <authorList>
            <consortium name="Ensembl"/>
        </authorList>
    </citation>
    <scope>IDENTIFICATION</scope>
</reference>
<reference evidence="1 2" key="1">
    <citation type="journal article" date="2014" name="Nat. Genet.">
        <title>Whole-genome sequence of a flatfish provides insights into ZW sex chromosome evolution and adaptation to a benthic lifestyle.</title>
        <authorList>
            <person name="Chen S."/>
            <person name="Zhang G."/>
            <person name="Shao C."/>
            <person name="Huang Q."/>
            <person name="Liu G."/>
            <person name="Zhang P."/>
            <person name="Song W."/>
            <person name="An N."/>
            <person name="Chalopin D."/>
            <person name="Volff J.N."/>
            <person name="Hong Y."/>
            <person name="Li Q."/>
            <person name="Sha Z."/>
            <person name="Zhou H."/>
            <person name="Xie M."/>
            <person name="Yu Q."/>
            <person name="Liu Y."/>
            <person name="Xiang H."/>
            <person name="Wang N."/>
            <person name="Wu K."/>
            <person name="Yang C."/>
            <person name="Zhou Q."/>
            <person name="Liao X."/>
            <person name="Yang L."/>
            <person name="Hu Q."/>
            <person name="Zhang J."/>
            <person name="Meng L."/>
            <person name="Jin L."/>
            <person name="Tian Y."/>
            <person name="Lian J."/>
            <person name="Yang J."/>
            <person name="Miao G."/>
            <person name="Liu S."/>
            <person name="Liang Z."/>
            <person name="Yan F."/>
            <person name="Li Y."/>
            <person name="Sun B."/>
            <person name="Zhang H."/>
            <person name="Zhang J."/>
            <person name="Zhu Y."/>
            <person name="Du M."/>
            <person name="Zhao Y."/>
            <person name="Schartl M."/>
            <person name="Tang Q."/>
            <person name="Wang J."/>
        </authorList>
    </citation>
    <scope>NUCLEOTIDE SEQUENCE</scope>
</reference>
<dbReference type="GO" id="GO:0007096">
    <property type="term" value="P:regulation of exit from mitosis"/>
    <property type="evidence" value="ECO:0007669"/>
    <property type="project" value="InterPro"/>
</dbReference>
<proteinExistence type="predicted"/>
<dbReference type="Proteomes" id="UP000265120">
    <property type="component" value="Chromosome 12"/>
</dbReference>
<dbReference type="KEGG" id="csem:103387552"/>
<evidence type="ECO:0000313" key="1">
    <source>
        <dbReference type="Ensembl" id="ENSCSEP00000016648.1"/>
    </source>
</evidence>
<keyword evidence="2" id="KW-1185">Reference proteome</keyword>
<dbReference type="OMA" id="SICKEPR"/>
<dbReference type="GO" id="GO:0005634">
    <property type="term" value="C:nucleus"/>
    <property type="evidence" value="ECO:0007669"/>
    <property type="project" value="InterPro"/>
</dbReference>
<dbReference type="InterPro" id="IPR053729">
    <property type="entry name" value="MAD2L1BP_domain_sf"/>
</dbReference>
<dbReference type="PANTHER" id="PTHR15681:SF1">
    <property type="entry name" value="MAD2L1-BINDING PROTEIN"/>
    <property type="match status" value="1"/>
</dbReference>
<dbReference type="Ensembl" id="ENSCSET00000016861.1">
    <property type="protein sequence ID" value="ENSCSEP00000016648.1"/>
    <property type="gene ID" value="ENSCSEG00000010706.1"/>
</dbReference>
<dbReference type="OrthoDB" id="6334764at2759"/>
<dbReference type="GeneTree" id="ENSGT00390000003812"/>
<reference evidence="1" key="2">
    <citation type="submission" date="2025-08" db="UniProtKB">
        <authorList>
            <consortium name="Ensembl"/>
        </authorList>
    </citation>
    <scope>IDENTIFICATION</scope>
</reference>
<dbReference type="PANTHER" id="PTHR15681">
    <property type="entry name" value="MAD2L1-BINDING PROTEIN"/>
    <property type="match status" value="1"/>
</dbReference>
<dbReference type="FunCoup" id="A0A3P8VMW7">
    <property type="interactions" value="1073"/>
</dbReference>